<feature type="domain" description="PAS" evidence="11">
    <location>
        <begin position="200"/>
        <end position="270"/>
    </location>
</feature>
<evidence type="ECO:0000259" key="11">
    <source>
        <dbReference type="PROSITE" id="PS50112"/>
    </source>
</evidence>
<dbReference type="AlphaFoldDB" id="A0A060LZI9"/>
<dbReference type="Gene3D" id="3.30.565.10">
    <property type="entry name" value="Histidine kinase-like ATPase, C-terminal domain"/>
    <property type="match status" value="1"/>
</dbReference>
<dbReference type="PROSITE" id="PS50112">
    <property type="entry name" value="PAS"/>
    <property type="match status" value="1"/>
</dbReference>
<dbReference type="NCBIfam" id="TIGR00229">
    <property type="entry name" value="sensory_box"/>
    <property type="match status" value="2"/>
</dbReference>
<dbReference type="InterPro" id="IPR003661">
    <property type="entry name" value="HisK_dim/P_dom"/>
</dbReference>
<name>A0A060LZI9_9BACI</name>
<evidence type="ECO:0000256" key="9">
    <source>
        <dbReference type="SAM" id="Phobius"/>
    </source>
</evidence>
<keyword evidence="7" id="KW-0067">ATP-binding</keyword>
<dbReference type="SUPFAM" id="SSF55785">
    <property type="entry name" value="PYP-like sensor domain (PAS domain)"/>
    <property type="match status" value="2"/>
</dbReference>
<comment type="catalytic activity">
    <reaction evidence="1">
        <text>ATP + protein L-histidine = ADP + protein N-phospho-L-histidine.</text>
        <dbReference type="EC" id="2.7.13.3"/>
    </reaction>
</comment>
<dbReference type="GO" id="GO:0000155">
    <property type="term" value="F:phosphorelay sensor kinase activity"/>
    <property type="evidence" value="ECO:0007669"/>
    <property type="project" value="InterPro"/>
</dbReference>
<keyword evidence="4" id="KW-0808">Transferase</keyword>
<feature type="transmembrane region" description="Helical" evidence="9">
    <location>
        <begin position="7"/>
        <end position="27"/>
    </location>
</feature>
<evidence type="ECO:0000313" key="14">
    <source>
        <dbReference type="Proteomes" id="UP000027142"/>
    </source>
</evidence>
<sequence length="545" mass="61952">MSGKRKMIALFIGVSLIWVIGTDYLLLSWEPELYSFYQKIKGIFFIIATSVFIYVLLTKSEKIHTLTEEKEKVETLINSIPDFISFKDGDGRWIQSNTFALELFQIDPIDYIGKTNSQLAEEKPFFKKTFLLANETDEQTWTLRKTTRHEAIVTLENGEQKIFDTTKTPLFTESGERKALIVVGRDITERMKAKQRLEESELRYKALFDHSPELVYMVDLRGNITDLNPHFMHVTGYDRVASIGEPFISFVDERDHVRLKLTFYQVITSREVVQCNEIRMKHQTGKKVIVNCASLPVIINGELVGITGYAHNITPMMEAEEKLRTTEKLAVVGELAAGIAHEIRNPLTSLRGFVQLFQAESKEENPIHRIMLEELERINMIASELLILSRPHDIFFSKTNVTNVLSDVIHLLTGEAKVNGVSLSFKKPCPFYLYGDKNQLKQLFINVIKNAIEASASTITVSTLALDGRLKVKVEDDGHGISEERMERLGEPFFSQKDKGTGLGLTVSYKIVEQHKGNILYESAVGEGTIVHITFPLVKERLGQK</sequence>
<keyword evidence="14" id="KW-1185">Reference proteome</keyword>
<keyword evidence="9" id="KW-0812">Transmembrane</keyword>
<evidence type="ECO:0000256" key="7">
    <source>
        <dbReference type="ARBA" id="ARBA00022840"/>
    </source>
</evidence>
<dbReference type="InterPro" id="IPR036097">
    <property type="entry name" value="HisK_dim/P_sf"/>
</dbReference>
<organism evidence="13 14">
    <name type="scientific">Shouchella lehensis G1</name>
    <dbReference type="NCBI Taxonomy" id="1246626"/>
    <lineage>
        <taxon>Bacteria</taxon>
        <taxon>Bacillati</taxon>
        <taxon>Bacillota</taxon>
        <taxon>Bacilli</taxon>
        <taxon>Bacillales</taxon>
        <taxon>Bacillaceae</taxon>
        <taxon>Shouchella</taxon>
    </lineage>
</organism>
<protein>
    <recommendedName>
        <fullName evidence="2">histidine kinase</fullName>
        <ecNumber evidence="2">2.7.13.3</ecNumber>
    </recommendedName>
</protein>
<evidence type="ECO:0000256" key="5">
    <source>
        <dbReference type="ARBA" id="ARBA00022741"/>
    </source>
</evidence>
<dbReference type="SMART" id="SM00091">
    <property type="entry name" value="PAS"/>
    <property type="match status" value="2"/>
</dbReference>
<dbReference type="SUPFAM" id="SSF55874">
    <property type="entry name" value="ATPase domain of HSP90 chaperone/DNA topoisomerase II/histidine kinase"/>
    <property type="match status" value="1"/>
</dbReference>
<dbReference type="PROSITE" id="PS50113">
    <property type="entry name" value="PAC"/>
    <property type="match status" value="1"/>
</dbReference>
<proteinExistence type="predicted"/>
<dbReference type="Pfam" id="PF08448">
    <property type="entry name" value="PAS_4"/>
    <property type="match status" value="1"/>
</dbReference>
<keyword evidence="8" id="KW-0902">Two-component regulatory system</keyword>
<dbReference type="Pfam" id="PF13188">
    <property type="entry name" value="PAS_8"/>
    <property type="match status" value="1"/>
</dbReference>
<dbReference type="Pfam" id="PF00512">
    <property type="entry name" value="HisKA"/>
    <property type="match status" value="1"/>
</dbReference>
<evidence type="ECO:0000256" key="1">
    <source>
        <dbReference type="ARBA" id="ARBA00000085"/>
    </source>
</evidence>
<keyword evidence="9" id="KW-1133">Transmembrane helix</keyword>
<evidence type="ECO:0000256" key="4">
    <source>
        <dbReference type="ARBA" id="ARBA00022679"/>
    </source>
</evidence>
<dbReference type="EMBL" id="CP003923">
    <property type="protein sequence ID" value="AIC93728.1"/>
    <property type="molecule type" value="Genomic_DNA"/>
</dbReference>
<dbReference type="PANTHER" id="PTHR43065">
    <property type="entry name" value="SENSOR HISTIDINE KINASE"/>
    <property type="match status" value="1"/>
</dbReference>
<dbReference type="InterPro" id="IPR000700">
    <property type="entry name" value="PAS-assoc_C"/>
</dbReference>
<accession>A0A060LZI9</accession>
<dbReference type="RefSeq" id="WP_038478181.1">
    <property type="nucleotide sequence ID" value="NZ_CP003923.1"/>
</dbReference>
<gene>
    <name evidence="13" type="ORF">BleG1_1125</name>
</gene>
<dbReference type="InterPro" id="IPR005467">
    <property type="entry name" value="His_kinase_dom"/>
</dbReference>
<keyword evidence="5" id="KW-0547">Nucleotide-binding</keyword>
<dbReference type="Proteomes" id="UP000027142">
    <property type="component" value="Chromosome"/>
</dbReference>
<dbReference type="SUPFAM" id="SSF47384">
    <property type="entry name" value="Homodimeric domain of signal transducing histidine kinase"/>
    <property type="match status" value="1"/>
</dbReference>
<dbReference type="SMART" id="SM00387">
    <property type="entry name" value="HATPase_c"/>
    <property type="match status" value="1"/>
</dbReference>
<dbReference type="PRINTS" id="PR00344">
    <property type="entry name" value="BCTRLSENSOR"/>
</dbReference>
<dbReference type="InterPro" id="IPR036890">
    <property type="entry name" value="HATPase_C_sf"/>
</dbReference>
<evidence type="ECO:0000256" key="6">
    <source>
        <dbReference type="ARBA" id="ARBA00022777"/>
    </source>
</evidence>
<dbReference type="InterPro" id="IPR013656">
    <property type="entry name" value="PAS_4"/>
</dbReference>
<feature type="transmembrane region" description="Helical" evidence="9">
    <location>
        <begin position="39"/>
        <end position="57"/>
    </location>
</feature>
<dbReference type="HOGENOM" id="CLU_000445_114_39_9"/>
<dbReference type="CDD" id="cd00082">
    <property type="entry name" value="HisKA"/>
    <property type="match status" value="1"/>
</dbReference>
<dbReference type="eggNOG" id="COG4191">
    <property type="taxonomic scope" value="Bacteria"/>
</dbReference>
<dbReference type="InterPro" id="IPR000014">
    <property type="entry name" value="PAS"/>
</dbReference>
<reference evidence="13 14" key="1">
    <citation type="journal article" date="2014" name="Gene">
        <title>A comparative genomic analysis of the alkalitolerant soil bacterium Bacillus lehensis G1.</title>
        <authorList>
            <person name="Noor Y.M."/>
            <person name="Samsulrizal N.H."/>
            <person name="Jema'on N.A."/>
            <person name="Low K.O."/>
            <person name="Ramli A.N."/>
            <person name="Alias N.I."/>
            <person name="Damis S.I."/>
            <person name="Fuzi S.F."/>
            <person name="Isa M.N."/>
            <person name="Murad A.M."/>
            <person name="Raih M.F."/>
            <person name="Bakar F.D."/>
            <person name="Najimudin N."/>
            <person name="Mahadi N.M."/>
            <person name="Illias R.M."/>
        </authorList>
    </citation>
    <scope>NUCLEOTIDE SEQUENCE [LARGE SCALE GENOMIC DNA]</scope>
    <source>
        <strain evidence="13 14">G1</strain>
    </source>
</reference>
<dbReference type="GO" id="GO:0005524">
    <property type="term" value="F:ATP binding"/>
    <property type="evidence" value="ECO:0007669"/>
    <property type="project" value="UniProtKB-KW"/>
</dbReference>
<dbReference type="EC" id="2.7.13.3" evidence="2"/>
<dbReference type="STRING" id="1246626.BleG1_1125"/>
<dbReference type="InterPro" id="IPR003594">
    <property type="entry name" value="HATPase_dom"/>
</dbReference>
<evidence type="ECO:0000259" key="12">
    <source>
        <dbReference type="PROSITE" id="PS50113"/>
    </source>
</evidence>
<evidence type="ECO:0000313" key="13">
    <source>
        <dbReference type="EMBL" id="AIC93728.1"/>
    </source>
</evidence>
<dbReference type="InterPro" id="IPR035965">
    <property type="entry name" value="PAS-like_dom_sf"/>
</dbReference>
<dbReference type="InterPro" id="IPR004358">
    <property type="entry name" value="Sig_transdc_His_kin-like_C"/>
</dbReference>
<dbReference type="PATRIC" id="fig|1246626.3.peg.1129"/>
<dbReference type="Gene3D" id="3.30.450.20">
    <property type="entry name" value="PAS domain"/>
    <property type="match status" value="2"/>
</dbReference>
<dbReference type="SMART" id="SM00388">
    <property type="entry name" value="HisKA"/>
    <property type="match status" value="1"/>
</dbReference>
<evidence type="ECO:0000256" key="2">
    <source>
        <dbReference type="ARBA" id="ARBA00012438"/>
    </source>
</evidence>
<dbReference type="Gene3D" id="1.10.287.130">
    <property type="match status" value="1"/>
</dbReference>
<keyword evidence="3" id="KW-0597">Phosphoprotein</keyword>
<evidence type="ECO:0000256" key="8">
    <source>
        <dbReference type="ARBA" id="ARBA00023012"/>
    </source>
</evidence>
<dbReference type="CDD" id="cd00130">
    <property type="entry name" value="PAS"/>
    <property type="match status" value="2"/>
</dbReference>
<feature type="domain" description="Histidine kinase" evidence="10">
    <location>
        <begin position="338"/>
        <end position="539"/>
    </location>
</feature>
<keyword evidence="6 13" id="KW-0418">Kinase</keyword>
<dbReference type="Pfam" id="PF02518">
    <property type="entry name" value="HATPase_c"/>
    <property type="match status" value="1"/>
</dbReference>
<feature type="domain" description="PAC" evidence="12">
    <location>
        <begin position="147"/>
        <end position="199"/>
    </location>
</feature>
<dbReference type="PANTHER" id="PTHR43065:SF34">
    <property type="entry name" value="SPORULATION KINASE A"/>
    <property type="match status" value="1"/>
</dbReference>
<evidence type="ECO:0000256" key="3">
    <source>
        <dbReference type="ARBA" id="ARBA00022553"/>
    </source>
</evidence>
<dbReference type="KEGG" id="ble:BleG1_1125"/>
<evidence type="ECO:0000259" key="10">
    <source>
        <dbReference type="PROSITE" id="PS50109"/>
    </source>
</evidence>
<dbReference type="PROSITE" id="PS50109">
    <property type="entry name" value="HIS_KIN"/>
    <property type="match status" value="1"/>
</dbReference>
<dbReference type="OrthoDB" id="9815750at2"/>
<keyword evidence="9" id="KW-0472">Membrane</keyword>